<proteinExistence type="predicted"/>
<protein>
    <submittedName>
        <fullName evidence="1">Uncharacterized protein</fullName>
    </submittedName>
</protein>
<comment type="caution">
    <text evidence="1">The sequence shown here is derived from an EMBL/GenBank/DDBJ whole genome shotgun (WGS) entry which is preliminary data.</text>
</comment>
<gene>
    <name evidence="1" type="ORF">LCGC14_2481160</name>
</gene>
<accession>A0A0F9E184</accession>
<feature type="non-terminal residue" evidence="1">
    <location>
        <position position="20"/>
    </location>
</feature>
<evidence type="ECO:0000313" key="1">
    <source>
        <dbReference type="EMBL" id="KKL17873.1"/>
    </source>
</evidence>
<organism evidence="1">
    <name type="scientific">marine sediment metagenome</name>
    <dbReference type="NCBI Taxonomy" id="412755"/>
    <lineage>
        <taxon>unclassified sequences</taxon>
        <taxon>metagenomes</taxon>
        <taxon>ecological metagenomes</taxon>
    </lineage>
</organism>
<sequence length="20" mass="2199">MTGEKGRSGGRSVLWYLMGL</sequence>
<dbReference type="AlphaFoldDB" id="A0A0F9E184"/>
<dbReference type="EMBL" id="LAZR01039086">
    <property type="protein sequence ID" value="KKL17873.1"/>
    <property type="molecule type" value="Genomic_DNA"/>
</dbReference>
<reference evidence="1" key="1">
    <citation type="journal article" date="2015" name="Nature">
        <title>Complex archaea that bridge the gap between prokaryotes and eukaryotes.</title>
        <authorList>
            <person name="Spang A."/>
            <person name="Saw J.H."/>
            <person name="Jorgensen S.L."/>
            <person name="Zaremba-Niedzwiedzka K."/>
            <person name="Martijn J."/>
            <person name="Lind A.E."/>
            <person name="van Eijk R."/>
            <person name="Schleper C."/>
            <person name="Guy L."/>
            <person name="Ettema T.J."/>
        </authorList>
    </citation>
    <scope>NUCLEOTIDE SEQUENCE</scope>
</reference>
<name>A0A0F9E184_9ZZZZ</name>